<keyword evidence="2" id="KW-1185">Reference proteome</keyword>
<organism evidence="1 2">
    <name type="scientific">Portunus trituberculatus</name>
    <name type="common">Swimming crab</name>
    <name type="synonym">Neptunus trituberculatus</name>
    <dbReference type="NCBI Taxonomy" id="210409"/>
    <lineage>
        <taxon>Eukaryota</taxon>
        <taxon>Metazoa</taxon>
        <taxon>Ecdysozoa</taxon>
        <taxon>Arthropoda</taxon>
        <taxon>Crustacea</taxon>
        <taxon>Multicrustacea</taxon>
        <taxon>Malacostraca</taxon>
        <taxon>Eumalacostraca</taxon>
        <taxon>Eucarida</taxon>
        <taxon>Decapoda</taxon>
        <taxon>Pleocyemata</taxon>
        <taxon>Brachyura</taxon>
        <taxon>Eubrachyura</taxon>
        <taxon>Portunoidea</taxon>
        <taxon>Portunidae</taxon>
        <taxon>Portuninae</taxon>
        <taxon>Portunus</taxon>
    </lineage>
</organism>
<protein>
    <submittedName>
        <fullName evidence="1">Uncharacterized protein</fullName>
    </submittedName>
</protein>
<proteinExistence type="predicted"/>
<comment type="caution">
    <text evidence="1">The sequence shown here is derived from an EMBL/GenBank/DDBJ whole genome shotgun (WGS) entry which is preliminary data.</text>
</comment>
<dbReference type="Proteomes" id="UP000324222">
    <property type="component" value="Unassembled WGS sequence"/>
</dbReference>
<accession>A0A5B7JUM8</accession>
<dbReference type="AlphaFoldDB" id="A0A5B7JUM8"/>
<sequence>MITASFSATSSLSGCVMVMSCESQRQYVKTTSIKAREITINIFTFEMPFYFHLSIVG</sequence>
<evidence type="ECO:0000313" key="2">
    <source>
        <dbReference type="Proteomes" id="UP000324222"/>
    </source>
</evidence>
<name>A0A5B7JUM8_PORTR</name>
<evidence type="ECO:0000313" key="1">
    <source>
        <dbReference type="EMBL" id="MPC96847.1"/>
    </source>
</evidence>
<dbReference type="EMBL" id="VSRR010107557">
    <property type="protein sequence ID" value="MPC96847.1"/>
    <property type="molecule type" value="Genomic_DNA"/>
</dbReference>
<reference evidence="1 2" key="1">
    <citation type="submission" date="2019-05" db="EMBL/GenBank/DDBJ databases">
        <title>Another draft genome of Portunus trituberculatus and its Hox gene families provides insights of decapod evolution.</title>
        <authorList>
            <person name="Jeong J.-H."/>
            <person name="Song I."/>
            <person name="Kim S."/>
            <person name="Choi T."/>
            <person name="Kim D."/>
            <person name="Ryu S."/>
            <person name="Kim W."/>
        </authorList>
    </citation>
    <scope>NUCLEOTIDE SEQUENCE [LARGE SCALE GENOMIC DNA]</scope>
    <source>
        <tissue evidence="1">Muscle</tissue>
    </source>
</reference>
<gene>
    <name evidence="1" type="ORF">E2C01_092126</name>
</gene>